<keyword evidence="1" id="KW-1133">Transmembrane helix</keyword>
<sequence>MARDTSFIALTVLGGIGVAFFVASPASHATIPANPLMWGWAVAAVGIGTGIIRSRADNGYVDIFHPLIFPLGYAAVSFLLPAWSILVDGAAPLGFTAKQMHPQTAYYMFLAVLAFGLGLGVTTRKVRSNARQLDWRPPEFARTQMQVARLLLLVPLGLSVWNLVRGGLGARGLNQTDYGLMSTVGAFALIVTPLAVVMLTTAHRERGKRGILPASDWALLISLAVLSGYAGNRGAMIAIAIVLLYAITRKRTSPIKVAAGFGAVLVAVAAVVNYRSAVVSRSEFALDLEATVTDLGVATFTTGITAQQVPDTMPFAGGGTYAAAVARQLPSPIANALFGPPDDTGSQAFRDMLSFTNPHQGFGYSLPAEGYLNFGTVGLVAACFIFGLVVARSHSRAAWPANTSSALLYPVVLAALPMALRSDALGTIKSVLYPLIAAGLVLAWSRAAAARKSTVATRRRAVR</sequence>
<name>A0ABV9D5C7_9MICO</name>
<comment type="caution">
    <text evidence="2">The sequence shown here is derived from an EMBL/GenBank/DDBJ whole genome shotgun (WGS) entry which is preliminary data.</text>
</comment>
<feature type="transmembrane region" description="Helical" evidence="1">
    <location>
        <begin position="398"/>
        <end position="419"/>
    </location>
</feature>
<dbReference type="Proteomes" id="UP001595955">
    <property type="component" value="Unassembled WGS sequence"/>
</dbReference>
<dbReference type="Pfam" id="PF14296">
    <property type="entry name" value="O-ag_pol_Wzy"/>
    <property type="match status" value="1"/>
</dbReference>
<feature type="transmembrane region" description="Helical" evidence="1">
    <location>
        <begin position="232"/>
        <end position="248"/>
    </location>
</feature>
<feature type="transmembrane region" description="Helical" evidence="1">
    <location>
        <begin position="431"/>
        <end position="449"/>
    </location>
</feature>
<feature type="transmembrane region" description="Helical" evidence="1">
    <location>
        <begin position="7"/>
        <end position="24"/>
    </location>
</feature>
<keyword evidence="1" id="KW-0812">Transmembrane</keyword>
<evidence type="ECO:0000313" key="2">
    <source>
        <dbReference type="EMBL" id="MFC4553889.1"/>
    </source>
</evidence>
<reference evidence="3" key="1">
    <citation type="journal article" date="2019" name="Int. J. Syst. Evol. Microbiol.">
        <title>The Global Catalogue of Microorganisms (GCM) 10K type strain sequencing project: providing services to taxonomists for standard genome sequencing and annotation.</title>
        <authorList>
            <consortium name="The Broad Institute Genomics Platform"/>
            <consortium name="The Broad Institute Genome Sequencing Center for Infectious Disease"/>
            <person name="Wu L."/>
            <person name="Ma J."/>
        </authorList>
    </citation>
    <scope>NUCLEOTIDE SEQUENCE [LARGE SCALE GENOMIC DNA]</scope>
    <source>
        <strain evidence="3">JCM 3369</strain>
    </source>
</reference>
<organism evidence="2 3">
    <name type="scientific">Georgenia faecalis</name>
    <dbReference type="NCBI Taxonomy" id="2483799"/>
    <lineage>
        <taxon>Bacteria</taxon>
        <taxon>Bacillati</taxon>
        <taxon>Actinomycetota</taxon>
        <taxon>Actinomycetes</taxon>
        <taxon>Micrococcales</taxon>
        <taxon>Bogoriellaceae</taxon>
        <taxon>Georgenia</taxon>
    </lineage>
</organism>
<dbReference type="InterPro" id="IPR029468">
    <property type="entry name" value="O-ag_pol_Wzy"/>
</dbReference>
<feature type="transmembrane region" description="Helical" evidence="1">
    <location>
        <begin position="371"/>
        <end position="391"/>
    </location>
</feature>
<evidence type="ECO:0000313" key="3">
    <source>
        <dbReference type="Proteomes" id="UP001595955"/>
    </source>
</evidence>
<dbReference type="RefSeq" id="WP_122823119.1">
    <property type="nucleotide sequence ID" value="NZ_CP033325.1"/>
</dbReference>
<feature type="transmembrane region" description="Helical" evidence="1">
    <location>
        <begin position="255"/>
        <end position="274"/>
    </location>
</feature>
<keyword evidence="1" id="KW-0472">Membrane</keyword>
<evidence type="ECO:0000256" key="1">
    <source>
        <dbReference type="SAM" id="Phobius"/>
    </source>
</evidence>
<keyword evidence="3" id="KW-1185">Reference proteome</keyword>
<accession>A0ABV9D5C7</accession>
<dbReference type="EMBL" id="JBHSGF010000001">
    <property type="protein sequence ID" value="MFC4553889.1"/>
    <property type="molecule type" value="Genomic_DNA"/>
</dbReference>
<proteinExistence type="predicted"/>
<feature type="transmembrane region" description="Helical" evidence="1">
    <location>
        <begin position="64"/>
        <end position="86"/>
    </location>
</feature>
<feature type="transmembrane region" description="Helical" evidence="1">
    <location>
        <begin position="106"/>
        <end position="126"/>
    </location>
</feature>
<gene>
    <name evidence="2" type="primary">wzy</name>
    <name evidence="2" type="ORF">ACFO3F_01390</name>
</gene>
<feature type="transmembrane region" description="Helical" evidence="1">
    <location>
        <begin position="184"/>
        <end position="203"/>
    </location>
</feature>
<protein>
    <submittedName>
        <fullName evidence="2">O-antigen polysaccharide polymerase Wzy</fullName>
    </submittedName>
</protein>
<feature type="transmembrane region" description="Helical" evidence="1">
    <location>
        <begin position="36"/>
        <end position="52"/>
    </location>
</feature>